<dbReference type="Gene3D" id="3.90.1150.10">
    <property type="entry name" value="Aspartate Aminotransferase, domain 1"/>
    <property type="match status" value="1"/>
</dbReference>
<evidence type="ECO:0000256" key="5">
    <source>
        <dbReference type="PIRSR" id="PIRSR000524-50"/>
    </source>
</evidence>
<dbReference type="GO" id="GO:0004760">
    <property type="term" value="F:L-serine-pyruvate transaminase activity"/>
    <property type="evidence" value="ECO:0007669"/>
    <property type="project" value="TreeGrafter"/>
</dbReference>
<comment type="cofactor">
    <cofactor evidence="1 5 7">
        <name>pyridoxal 5'-phosphate</name>
        <dbReference type="ChEBI" id="CHEBI:597326"/>
    </cofactor>
</comment>
<dbReference type="Proteomes" id="UP000317778">
    <property type="component" value="Unassembled WGS sequence"/>
</dbReference>
<feature type="binding site" evidence="4">
    <location>
        <position position="338"/>
    </location>
    <ligand>
        <name>substrate</name>
    </ligand>
</feature>
<dbReference type="Pfam" id="PF00266">
    <property type="entry name" value="Aminotran_5"/>
    <property type="match status" value="1"/>
</dbReference>
<protein>
    <submittedName>
        <fullName evidence="9">Aminotransferase</fullName>
    </submittedName>
</protein>
<keyword evidence="3 5" id="KW-0663">Pyridoxal phosphate</keyword>
<evidence type="ECO:0000256" key="1">
    <source>
        <dbReference type="ARBA" id="ARBA00001933"/>
    </source>
</evidence>
<comment type="similarity">
    <text evidence="2 6">Belongs to the class-V pyridoxal-phosphate-dependent aminotransferase family.</text>
</comment>
<dbReference type="InterPro" id="IPR000192">
    <property type="entry name" value="Aminotrans_V_dom"/>
</dbReference>
<reference evidence="9 10" key="1">
    <citation type="submission" date="2017-06" db="EMBL/GenBank/DDBJ databases">
        <title>Novel microbial phyla capable of carbon fixation and sulfur reduction in deep-sea sediments.</title>
        <authorList>
            <person name="Huang J."/>
            <person name="Baker B."/>
            <person name="Wang Y."/>
        </authorList>
    </citation>
    <scope>NUCLEOTIDE SEQUENCE [LARGE SCALE GENOMIC DNA]</scope>
    <source>
        <strain evidence="9">B3_TA06</strain>
    </source>
</reference>
<dbReference type="EMBL" id="NJBO01000005">
    <property type="protein sequence ID" value="TKJ43296.1"/>
    <property type="molecule type" value="Genomic_DNA"/>
</dbReference>
<dbReference type="PANTHER" id="PTHR21152:SF40">
    <property type="entry name" value="ALANINE--GLYOXYLATE AMINOTRANSFERASE"/>
    <property type="match status" value="1"/>
</dbReference>
<sequence length="369" mass="41224">MPERLLVVNYRLFTPGPVEVSEEVLEEHGKRFPYHRDRSFAEVVGRVTEDLKKILFTDARIFFFTSSGTGGMQAALVNLFSEGDEVLVTSIGKFGQRWKELADTFRLKVTYLPFEFGQSVDPAMVDDALRDNPLIKAVLSTFTETSTGAKNDVKAMGEIVGRHDKIFVLDSIAGLIADELRMDAWNVDVAIGGSQKAIGAPPGLSIVALNERAWKLAENSTLPKYYFNMQIAEKFRQKGFTPWTPAITVMMSLAVSIKNFKERGIENVWADHAHWASFFREKAGQMGFKFLPRNPSNALSAIKMPDGVESTPIIREIKEEEGILFANGQAELKGHLIRIGHMGHANEQDTLKTLEVLEKHALPRIKETG</sequence>
<proteinExistence type="inferred from homology"/>
<evidence type="ECO:0000256" key="4">
    <source>
        <dbReference type="PIRSR" id="PIRSR000524-1"/>
    </source>
</evidence>
<evidence type="ECO:0000256" key="6">
    <source>
        <dbReference type="RuleBase" id="RU004075"/>
    </source>
</evidence>
<dbReference type="InterPro" id="IPR024169">
    <property type="entry name" value="SP_NH2Trfase/AEP_transaminase"/>
</dbReference>
<dbReference type="SUPFAM" id="SSF53383">
    <property type="entry name" value="PLP-dependent transferases"/>
    <property type="match status" value="1"/>
</dbReference>
<keyword evidence="9" id="KW-0808">Transferase</keyword>
<dbReference type="PROSITE" id="PS00595">
    <property type="entry name" value="AA_TRANSFER_CLASS_5"/>
    <property type="match status" value="1"/>
</dbReference>
<feature type="domain" description="Aminotransferase class V" evidence="8">
    <location>
        <begin position="34"/>
        <end position="329"/>
    </location>
</feature>
<comment type="caution">
    <text evidence="9">The sequence shown here is derived from an EMBL/GenBank/DDBJ whole genome shotgun (WGS) entry which is preliminary data.</text>
</comment>
<gene>
    <name evidence="9" type="ORF">CEE36_04485</name>
</gene>
<dbReference type="AlphaFoldDB" id="A0A532V7X8"/>
<dbReference type="InterPro" id="IPR015421">
    <property type="entry name" value="PyrdxlP-dep_Trfase_major"/>
</dbReference>
<evidence type="ECO:0000256" key="2">
    <source>
        <dbReference type="ARBA" id="ARBA00009236"/>
    </source>
</evidence>
<dbReference type="PANTHER" id="PTHR21152">
    <property type="entry name" value="AMINOTRANSFERASE CLASS V"/>
    <property type="match status" value="1"/>
</dbReference>
<feature type="modified residue" description="N6-(pyridoxal phosphate)lysine" evidence="5">
    <location>
        <position position="196"/>
    </location>
</feature>
<dbReference type="GO" id="GO:0019265">
    <property type="term" value="P:glycine biosynthetic process, by transamination of glyoxylate"/>
    <property type="evidence" value="ECO:0007669"/>
    <property type="project" value="TreeGrafter"/>
</dbReference>
<dbReference type="InterPro" id="IPR015424">
    <property type="entry name" value="PyrdxlP-dep_Trfase"/>
</dbReference>
<name>A0A532V7X8_UNCT6</name>
<keyword evidence="9" id="KW-0032">Aminotransferase</keyword>
<dbReference type="Gene3D" id="3.40.640.10">
    <property type="entry name" value="Type I PLP-dependent aspartate aminotransferase-like (Major domain)"/>
    <property type="match status" value="1"/>
</dbReference>
<accession>A0A532V7X8</accession>
<evidence type="ECO:0000259" key="8">
    <source>
        <dbReference type="Pfam" id="PF00266"/>
    </source>
</evidence>
<dbReference type="PIRSF" id="PIRSF000524">
    <property type="entry name" value="SPT"/>
    <property type="match status" value="1"/>
</dbReference>
<dbReference type="InterPro" id="IPR020578">
    <property type="entry name" value="Aminotrans_V_PyrdxlP_BS"/>
</dbReference>
<dbReference type="GO" id="GO:0008453">
    <property type="term" value="F:alanine-glyoxylate transaminase activity"/>
    <property type="evidence" value="ECO:0007669"/>
    <property type="project" value="TreeGrafter"/>
</dbReference>
<dbReference type="InterPro" id="IPR015422">
    <property type="entry name" value="PyrdxlP-dep_Trfase_small"/>
</dbReference>
<evidence type="ECO:0000256" key="3">
    <source>
        <dbReference type="ARBA" id="ARBA00022898"/>
    </source>
</evidence>
<organism evidence="9 10">
    <name type="scientific">candidate division TA06 bacterium B3_TA06</name>
    <dbReference type="NCBI Taxonomy" id="2012487"/>
    <lineage>
        <taxon>Bacteria</taxon>
        <taxon>Bacteria division TA06</taxon>
    </lineage>
</organism>
<evidence type="ECO:0000313" key="9">
    <source>
        <dbReference type="EMBL" id="TKJ43296.1"/>
    </source>
</evidence>
<evidence type="ECO:0000313" key="10">
    <source>
        <dbReference type="Proteomes" id="UP000317778"/>
    </source>
</evidence>
<evidence type="ECO:0000256" key="7">
    <source>
        <dbReference type="RuleBase" id="RU004504"/>
    </source>
</evidence>